<feature type="region of interest" description="Disordered" evidence="1">
    <location>
        <begin position="125"/>
        <end position="154"/>
    </location>
</feature>
<keyword evidence="3" id="KW-1185">Reference proteome</keyword>
<sequence>MPFPSLLTVLFEKAGINTTDNSVCKVIRALDPNGIVHIWNNQPEEGEDKARPSRVSARQKYKASISDLHEMYQHHDVKLDDIQAQLAYDRRWHLVHAEYKASCFNTMEQMFQHFDFSLGRDMTEFPQMPPFPNRLHQPYQQASQQQGDNQTNIQ</sequence>
<dbReference type="AlphaFoldDB" id="A0AA88DMP7"/>
<proteinExistence type="predicted"/>
<organism evidence="2 3">
    <name type="scientific">Ficus carica</name>
    <name type="common">Common fig</name>
    <dbReference type="NCBI Taxonomy" id="3494"/>
    <lineage>
        <taxon>Eukaryota</taxon>
        <taxon>Viridiplantae</taxon>
        <taxon>Streptophyta</taxon>
        <taxon>Embryophyta</taxon>
        <taxon>Tracheophyta</taxon>
        <taxon>Spermatophyta</taxon>
        <taxon>Magnoliopsida</taxon>
        <taxon>eudicotyledons</taxon>
        <taxon>Gunneridae</taxon>
        <taxon>Pentapetalae</taxon>
        <taxon>rosids</taxon>
        <taxon>fabids</taxon>
        <taxon>Rosales</taxon>
        <taxon>Moraceae</taxon>
        <taxon>Ficeae</taxon>
        <taxon>Ficus</taxon>
    </lineage>
</organism>
<gene>
    <name evidence="2" type="ORF">TIFTF001_027295</name>
</gene>
<accession>A0AA88DMP7</accession>
<dbReference type="EMBL" id="BTGU01000076">
    <property type="protein sequence ID" value="GMN58197.1"/>
    <property type="molecule type" value="Genomic_DNA"/>
</dbReference>
<evidence type="ECO:0000256" key="1">
    <source>
        <dbReference type="SAM" id="MobiDB-lite"/>
    </source>
</evidence>
<evidence type="ECO:0000313" key="2">
    <source>
        <dbReference type="EMBL" id="GMN58197.1"/>
    </source>
</evidence>
<feature type="compositionally biased region" description="Polar residues" evidence="1">
    <location>
        <begin position="138"/>
        <end position="154"/>
    </location>
</feature>
<reference evidence="2" key="1">
    <citation type="submission" date="2023-07" db="EMBL/GenBank/DDBJ databases">
        <title>draft genome sequence of fig (Ficus carica).</title>
        <authorList>
            <person name="Takahashi T."/>
            <person name="Nishimura K."/>
        </authorList>
    </citation>
    <scope>NUCLEOTIDE SEQUENCE</scope>
</reference>
<name>A0AA88DMP7_FICCA</name>
<dbReference type="Proteomes" id="UP001187192">
    <property type="component" value="Unassembled WGS sequence"/>
</dbReference>
<protein>
    <submittedName>
        <fullName evidence="2">Uncharacterized protein</fullName>
    </submittedName>
</protein>
<evidence type="ECO:0000313" key="3">
    <source>
        <dbReference type="Proteomes" id="UP001187192"/>
    </source>
</evidence>
<comment type="caution">
    <text evidence="2">The sequence shown here is derived from an EMBL/GenBank/DDBJ whole genome shotgun (WGS) entry which is preliminary data.</text>
</comment>